<proteinExistence type="inferred from homology"/>
<evidence type="ECO:0000256" key="9">
    <source>
        <dbReference type="RuleBase" id="RU369079"/>
    </source>
</evidence>
<keyword evidence="6 9" id="KW-1133">Transmembrane helix</keyword>
<feature type="transmembrane region" description="Helical" evidence="9">
    <location>
        <begin position="12"/>
        <end position="34"/>
    </location>
</feature>
<dbReference type="InterPro" id="IPR055348">
    <property type="entry name" value="DctQ"/>
</dbReference>
<dbReference type="RefSeq" id="WP_075293581.1">
    <property type="nucleotide sequence ID" value="NZ_CP018802.1"/>
</dbReference>
<feature type="transmembrane region" description="Helical" evidence="9">
    <location>
        <begin position="126"/>
        <end position="147"/>
    </location>
</feature>
<sequence length="159" mass="18168">MKFSTTLDRTLKMLAVIALVTMILLVFFNAMLRYFFDSGIAWSEEFARICFVYMIFLGIILVAKERGHLTVDIVISYLPAYVQMYALFFADILVLLALSFITYGAYQLMLLTYTQKMPATEISTAFLYLAAVISSLSYFLVVFTNLWKHLKLAFRGGKA</sequence>
<comment type="function">
    <text evidence="9">Part of the tripartite ATP-independent periplasmic (TRAP) transport system.</text>
</comment>
<keyword evidence="5 9" id="KW-0812">Transmembrane</keyword>
<reference evidence="11 12" key="1">
    <citation type="submission" date="2020-12" db="EMBL/GenBank/DDBJ databases">
        <title>ASc-MMNZ-VFA-070.</title>
        <authorList>
            <person name="Schryvers A."/>
            <person name="Mostafa Nazari M."/>
            <person name="Farshchi Andisi V."/>
            <person name="Timsit E."/>
            <person name="Walter Morck D."/>
        </authorList>
    </citation>
    <scope>NUCLEOTIDE SEQUENCE [LARGE SCALE GENOMIC DNA]</scope>
    <source>
        <strain evidence="11 12">ASc-MMNZ-VFA-070</strain>
    </source>
</reference>
<keyword evidence="7 9" id="KW-0472">Membrane</keyword>
<comment type="subunit">
    <text evidence="9">The complex comprises the extracytoplasmic solute receptor protein and the two transmembrane proteins.</text>
</comment>
<name>A0A9Q7E599_HISSO</name>
<feature type="transmembrane region" description="Helical" evidence="9">
    <location>
        <begin position="46"/>
        <end position="63"/>
    </location>
</feature>
<comment type="similarity">
    <text evidence="8 9">Belongs to the TRAP transporter small permease family.</text>
</comment>
<evidence type="ECO:0000256" key="4">
    <source>
        <dbReference type="ARBA" id="ARBA00022519"/>
    </source>
</evidence>
<protein>
    <recommendedName>
        <fullName evidence="9">TRAP transporter small permease protein</fullName>
    </recommendedName>
</protein>
<evidence type="ECO:0000313" key="12">
    <source>
        <dbReference type="Proteomes" id="UP000595373"/>
    </source>
</evidence>
<dbReference type="GO" id="GO:0022857">
    <property type="term" value="F:transmembrane transporter activity"/>
    <property type="evidence" value="ECO:0007669"/>
    <property type="project" value="UniProtKB-UniRule"/>
</dbReference>
<feature type="transmembrane region" description="Helical" evidence="9">
    <location>
        <begin position="84"/>
        <end position="106"/>
    </location>
</feature>
<dbReference type="PANTHER" id="PTHR35011">
    <property type="entry name" value="2,3-DIKETO-L-GULONATE TRAP TRANSPORTER SMALL PERMEASE PROTEIN YIAM"/>
    <property type="match status" value="1"/>
</dbReference>
<dbReference type="Proteomes" id="UP000595373">
    <property type="component" value="Chromosome"/>
</dbReference>
<evidence type="ECO:0000259" key="10">
    <source>
        <dbReference type="Pfam" id="PF04290"/>
    </source>
</evidence>
<feature type="domain" description="Tripartite ATP-independent periplasmic transporters DctQ component" evidence="10">
    <location>
        <begin position="22"/>
        <end position="151"/>
    </location>
</feature>
<gene>
    <name evidence="11" type="ORF">JFL49_00225</name>
</gene>
<organism evidence="11 12">
    <name type="scientific">Histophilus somni</name>
    <name type="common">Haemophilus somnus</name>
    <dbReference type="NCBI Taxonomy" id="731"/>
    <lineage>
        <taxon>Bacteria</taxon>
        <taxon>Pseudomonadati</taxon>
        <taxon>Pseudomonadota</taxon>
        <taxon>Gammaproteobacteria</taxon>
        <taxon>Pasteurellales</taxon>
        <taxon>Pasteurellaceae</taxon>
        <taxon>Histophilus</taxon>
    </lineage>
</organism>
<evidence type="ECO:0000256" key="3">
    <source>
        <dbReference type="ARBA" id="ARBA00022475"/>
    </source>
</evidence>
<dbReference type="GO" id="GO:0015740">
    <property type="term" value="P:C4-dicarboxylate transport"/>
    <property type="evidence" value="ECO:0007669"/>
    <property type="project" value="TreeGrafter"/>
</dbReference>
<evidence type="ECO:0000256" key="7">
    <source>
        <dbReference type="ARBA" id="ARBA00023136"/>
    </source>
</evidence>
<evidence type="ECO:0000256" key="5">
    <source>
        <dbReference type="ARBA" id="ARBA00022692"/>
    </source>
</evidence>
<dbReference type="AlphaFoldDB" id="A0A9Q7E599"/>
<dbReference type="EMBL" id="CP066558">
    <property type="protein sequence ID" value="QQF82385.1"/>
    <property type="molecule type" value="Genomic_DNA"/>
</dbReference>
<keyword evidence="3" id="KW-1003">Cell membrane</keyword>
<accession>A0A9Q7E599</accession>
<dbReference type="InterPro" id="IPR007387">
    <property type="entry name" value="TRAP_DctQ"/>
</dbReference>
<evidence type="ECO:0000256" key="1">
    <source>
        <dbReference type="ARBA" id="ARBA00004429"/>
    </source>
</evidence>
<evidence type="ECO:0000256" key="8">
    <source>
        <dbReference type="ARBA" id="ARBA00038436"/>
    </source>
</evidence>
<comment type="subcellular location">
    <subcellularLocation>
        <location evidence="1 9">Cell inner membrane</location>
        <topology evidence="1 9">Multi-pass membrane protein</topology>
    </subcellularLocation>
</comment>
<dbReference type="GO" id="GO:0005886">
    <property type="term" value="C:plasma membrane"/>
    <property type="evidence" value="ECO:0007669"/>
    <property type="project" value="UniProtKB-SubCell"/>
</dbReference>
<evidence type="ECO:0000256" key="2">
    <source>
        <dbReference type="ARBA" id="ARBA00022448"/>
    </source>
</evidence>
<keyword evidence="4 9" id="KW-0997">Cell inner membrane</keyword>
<keyword evidence="12" id="KW-1185">Reference proteome</keyword>
<keyword evidence="2 9" id="KW-0813">Transport</keyword>
<evidence type="ECO:0000256" key="6">
    <source>
        <dbReference type="ARBA" id="ARBA00022989"/>
    </source>
</evidence>
<dbReference type="Pfam" id="PF04290">
    <property type="entry name" value="DctQ"/>
    <property type="match status" value="1"/>
</dbReference>
<evidence type="ECO:0000313" key="11">
    <source>
        <dbReference type="EMBL" id="QQF82385.1"/>
    </source>
</evidence>
<dbReference type="OrthoDB" id="9791324at2"/>
<dbReference type="PANTHER" id="PTHR35011:SF2">
    <property type="entry name" value="2,3-DIKETO-L-GULONATE TRAP TRANSPORTER SMALL PERMEASE PROTEIN YIAM"/>
    <property type="match status" value="1"/>
</dbReference>